<name>A0ABU5YDR3_9FLAO</name>
<comment type="caution">
    <text evidence="1">The sequence shown here is derived from an EMBL/GenBank/DDBJ whole genome shotgun (WGS) entry which is preliminary data.</text>
</comment>
<dbReference type="RefSeq" id="WP_314290774.1">
    <property type="nucleotide sequence ID" value="NZ_JAYKBV010000035.1"/>
</dbReference>
<keyword evidence="2" id="KW-1185">Reference proteome</keyword>
<evidence type="ECO:0000313" key="1">
    <source>
        <dbReference type="EMBL" id="MEB3041860.1"/>
    </source>
</evidence>
<gene>
    <name evidence="1" type="ORF">VJJ49_14345</name>
</gene>
<proteinExistence type="predicted"/>
<evidence type="ECO:0000313" key="2">
    <source>
        <dbReference type="Proteomes" id="UP001324270"/>
    </source>
</evidence>
<sequence>MKVYRLTADIDRKYAQIHSQMEQEPKEGITVMWDDWLVKGNIIPDFIFSVYSISKTKIIEDLQNRFNGLEKIKLLWEKNPKEEVAKNIHRLKWLPKEKVQLK</sequence>
<reference evidence="1 2" key="1">
    <citation type="submission" date="2023-12" db="EMBL/GenBank/DDBJ databases">
        <title>Genomic sequences of Capnocytophaga and Parvimonas strains.</title>
        <authorList>
            <person name="Watt R.M."/>
            <person name="Wang M."/>
            <person name="Yang T."/>
            <person name="Tong W.M."/>
        </authorList>
    </citation>
    <scope>NUCLEOTIDE SEQUENCE [LARGE SCALE GENOMIC DNA]</scope>
    <source>
        <strain evidence="1 2">CCUG 13156</strain>
    </source>
</reference>
<dbReference type="Proteomes" id="UP001324270">
    <property type="component" value="Unassembled WGS sequence"/>
</dbReference>
<accession>A0ABU5YDR3</accession>
<organism evidence="1 2">
    <name type="scientific">Capnocytophaga gingivalis</name>
    <dbReference type="NCBI Taxonomy" id="1017"/>
    <lineage>
        <taxon>Bacteria</taxon>
        <taxon>Pseudomonadati</taxon>
        <taxon>Bacteroidota</taxon>
        <taxon>Flavobacteriia</taxon>
        <taxon>Flavobacteriales</taxon>
        <taxon>Flavobacteriaceae</taxon>
        <taxon>Capnocytophaga</taxon>
    </lineage>
</organism>
<dbReference type="EMBL" id="JAYKBV010000035">
    <property type="protein sequence ID" value="MEB3041860.1"/>
    <property type="molecule type" value="Genomic_DNA"/>
</dbReference>
<protein>
    <submittedName>
        <fullName evidence="1">Uncharacterized protein</fullName>
    </submittedName>
</protein>